<dbReference type="PROSITE" id="PS50249">
    <property type="entry name" value="MPN"/>
    <property type="match status" value="1"/>
</dbReference>
<dbReference type="PIRSF" id="PIRSF010052">
    <property type="entry name" value="Polyub_prc_Npl4"/>
    <property type="match status" value="1"/>
</dbReference>
<dbReference type="Proteomes" id="UP000053558">
    <property type="component" value="Unassembled WGS sequence"/>
</dbReference>
<comment type="caution">
    <text evidence="7">The sequence shown here is derived from an EMBL/GenBank/DDBJ whole genome shotgun (WGS) entry which is preliminary data.</text>
</comment>
<dbReference type="Pfam" id="PF05020">
    <property type="entry name" value="zf-NPL4"/>
    <property type="match status" value="1"/>
</dbReference>
<organism evidence="7 8">
    <name type="scientific">Coniophora puteana (strain RWD-64-598)</name>
    <name type="common">Brown rot fungus</name>
    <dbReference type="NCBI Taxonomy" id="741705"/>
    <lineage>
        <taxon>Eukaryota</taxon>
        <taxon>Fungi</taxon>
        <taxon>Dikarya</taxon>
        <taxon>Basidiomycota</taxon>
        <taxon>Agaricomycotina</taxon>
        <taxon>Agaricomycetes</taxon>
        <taxon>Agaricomycetidae</taxon>
        <taxon>Boletales</taxon>
        <taxon>Coniophorineae</taxon>
        <taxon>Coniophoraceae</taxon>
        <taxon>Coniophora</taxon>
    </lineage>
</organism>
<evidence type="ECO:0000256" key="4">
    <source>
        <dbReference type="ARBA" id="ARBA00019709"/>
    </source>
</evidence>
<dbReference type="InterPro" id="IPR016563">
    <property type="entry name" value="Npl4"/>
</dbReference>
<comment type="similarity">
    <text evidence="3">Belongs to the NPL4 family.</text>
</comment>
<evidence type="ECO:0000313" key="7">
    <source>
        <dbReference type="EMBL" id="EIW86411.1"/>
    </source>
</evidence>
<reference evidence="8" key="1">
    <citation type="journal article" date="2012" name="Science">
        <title>The Paleozoic origin of enzymatic lignin decomposition reconstructed from 31 fungal genomes.</title>
        <authorList>
            <person name="Floudas D."/>
            <person name="Binder M."/>
            <person name="Riley R."/>
            <person name="Barry K."/>
            <person name="Blanchette R.A."/>
            <person name="Henrissat B."/>
            <person name="Martinez A.T."/>
            <person name="Otillar R."/>
            <person name="Spatafora J.W."/>
            <person name="Yadav J.S."/>
            <person name="Aerts A."/>
            <person name="Benoit I."/>
            <person name="Boyd A."/>
            <person name="Carlson A."/>
            <person name="Copeland A."/>
            <person name="Coutinho P.M."/>
            <person name="de Vries R.P."/>
            <person name="Ferreira P."/>
            <person name="Findley K."/>
            <person name="Foster B."/>
            <person name="Gaskell J."/>
            <person name="Glotzer D."/>
            <person name="Gorecki P."/>
            <person name="Heitman J."/>
            <person name="Hesse C."/>
            <person name="Hori C."/>
            <person name="Igarashi K."/>
            <person name="Jurgens J.A."/>
            <person name="Kallen N."/>
            <person name="Kersten P."/>
            <person name="Kohler A."/>
            <person name="Kuees U."/>
            <person name="Kumar T.K.A."/>
            <person name="Kuo A."/>
            <person name="LaButti K."/>
            <person name="Larrondo L.F."/>
            <person name="Lindquist E."/>
            <person name="Ling A."/>
            <person name="Lombard V."/>
            <person name="Lucas S."/>
            <person name="Lundell T."/>
            <person name="Martin R."/>
            <person name="McLaughlin D.J."/>
            <person name="Morgenstern I."/>
            <person name="Morin E."/>
            <person name="Murat C."/>
            <person name="Nagy L.G."/>
            <person name="Nolan M."/>
            <person name="Ohm R.A."/>
            <person name="Patyshakuliyeva A."/>
            <person name="Rokas A."/>
            <person name="Ruiz-Duenas F.J."/>
            <person name="Sabat G."/>
            <person name="Salamov A."/>
            <person name="Samejima M."/>
            <person name="Schmutz J."/>
            <person name="Slot J.C."/>
            <person name="St John F."/>
            <person name="Stenlid J."/>
            <person name="Sun H."/>
            <person name="Sun S."/>
            <person name="Syed K."/>
            <person name="Tsang A."/>
            <person name="Wiebenga A."/>
            <person name="Young D."/>
            <person name="Pisabarro A."/>
            <person name="Eastwood D.C."/>
            <person name="Martin F."/>
            <person name="Cullen D."/>
            <person name="Grigoriev I.V."/>
            <person name="Hibbett D.S."/>
        </authorList>
    </citation>
    <scope>NUCLEOTIDE SEQUENCE [LARGE SCALE GENOMIC DNA]</scope>
    <source>
        <strain evidence="8">RWD-64-598 SS2</strain>
    </source>
</reference>
<proteinExistence type="inferred from homology"/>
<dbReference type="KEGG" id="cput:CONPUDRAFT_45829"/>
<feature type="non-terminal residue" evidence="7">
    <location>
        <position position="1"/>
    </location>
</feature>
<dbReference type="Pfam" id="PF05021">
    <property type="entry name" value="NPL4"/>
    <property type="match status" value="1"/>
</dbReference>
<evidence type="ECO:0000256" key="3">
    <source>
        <dbReference type="ARBA" id="ARBA00011025"/>
    </source>
</evidence>
<evidence type="ECO:0000256" key="1">
    <source>
        <dbReference type="ARBA" id="ARBA00004335"/>
    </source>
</evidence>
<protein>
    <recommendedName>
        <fullName evidence="4">Nuclear protein localization protein 4</fullName>
    </recommendedName>
</protein>
<accession>A0A5M3N6B2</accession>
<dbReference type="GO" id="GO:0048471">
    <property type="term" value="C:perinuclear region of cytoplasm"/>
    <property type="evidence" value="ECO:0007669"/>
    <property type="project" value="UniProtKB-SubCell"/>
</dbReference>
<dbReference type="GeneID" id="19207097"/>
<evidence type="ECO:0000256" key="2">
    <source>
        <dbReference type="ARBA" id="ARBA00004556"/>
    </source>
</evidence>
<dbReference type="OMA" id="KWSRTGR"/>
<dbReference type="PANTHER" id="PTHR12710:SF0">
    <property type="entry name" value="NUCLEAR PROTEIN LOCALIZATION PROTEIN 4 HOMOLOG"/>
    <property type="match status" value="1"/>
</dbReference>
<dbReference type="EMBL" id="JH711573">
    <property type="protein sequence ID" value="EIW86411.1"/>
    <property type="molecule type" value="Genomic_DNA"/>
</dbReference>
<keyword evidence="8" id="KW-1185">Reference proteome</keyword>
<dbReference type="PANTHER" id="PTHR12710">
    <property type="entry name" value="NUCLEAR PROTEIN LOCALIZATION 4"/>
    <property type="match status" value="1"/>
</dbReference>
<dbReference type="InterPro" id="IPR007717">
    <property type="entry name" value="NPL4_C"/>
</dbReference>
<dbReference type="GO" id="GO:0043130">
    <property type="term" value="F:ubiquitin binding"/>
    <property type="evidence" value="ECO:0007669"/>
    <property type="project" value="TreeGrafter"/>
</dbReference>
<feature type="domain" description="MPN" evidence="6">
    <location>
        <begin position="242"/>
        <end position="382"/>
    </location>
</feature>
<dbReference type="RefSeq" id="XP_007762546.1">
    <property type="nucleotide sequence ID" value="XM_007764356.1"/>
</dbReference>
<evidence type="ECO:0000313" key="8">
    <source>
        <dbReference type="Proteomes" id="UP000053558"/>
    </source>
</evidence>
<dbReference type="InterPro" id="IPR037518">
    <property type="entry name" value="MPN"/>
</dbReference>
<name>A0A5M3N6B2_CONPW</name>
<dbReference type="GO" id="GO:0031625">
    <property type="term" value="F:ubiquitin protein ligase binding"/>
    <property type="evidence" value="ECO:0007669"/>
    <property type="project" value="TreeGrafter"/>
</dbReference>
<evidence type="ECO:0000256" key="5">
    <source>
        <dbReference type="SAM" id="MobiDB-lite"/>
    </source>
</evidence>
<dbReference type="OrthoDB" id="10251089at2759"/>
<gene>
    <name evidence="7" type="ORF">CONPUDRAFT_45829</name>
</gene>
<dbReference type="GO" id="GO:0031965">
    <property type="term" value="C:nuclear membrane"/>
    <property type="evidence" value="ECO:0007669"/>
    <property type="project" value="UniProtKB-SubCell"/>
</dbReference>
<feature type="region of interest" description="Disordered" evidence="5">
    <location>
        <begin position="91"/>
        <end position="113"/>
    </location>
</feature>
<comment type="subcellular location">
    <subcellularLocation>
        <location evidence="2">Cytoplasm</location>
        <location evidence="2">Perinuclear region</location>
    </subcellularLocation>
    <subcellularLocation>
        <location evidence="1">Nucleus membrane</location>
        <topology evidence="1">Peripheral membrane protein</topology>
        <orientation evidence="1">Cytoplasmic side</orientation>
    </subcellularLocation>
</comment>
<dbReference type="GO" id="GO:0006511">
    <property type="term" value="P:ubiquitin-dependent protein catabolic process"/>
    <property type="evidence" value="ECO:0007669"/>
    <property type="project" value="InterPro"/>
</dbReference>
<evidence type="ECO:0000259" key="6">
    <source>
        <dbReference type="PROSITE" id="PS50249"/>
    </source>
</evidence>
<dbReference type="CDD" id="cd08061">
    <property type="entry name" value="MPN_NPL4"/>
    <property type="match status" value="1"/>
</dbReference>
<dbReference type="Gene3D" id="3.10.20.90">
    <property type="entry name" value="Phosphatidylinositol 3-kinase Catalytic Subunit, Chain A, domain 1"/>
    <property type="match status" value="1"/>
</dbReference>
<dbReference type="InterPro" id="IPR007716">
    <property type="entry name" value="NPL4_Zn-bd_put"/>
</dbReference>
<sequence length="673" mass="74215">QLVRIRSKDGNFRFEVSPQDDVAALLHWRSNCPQILETTVNPDPSSITISNQPRGSEVKIASFKGKTLQSLGLKHGDLIFVGYNPGIATSTSAPEITTNQPSAESSQRQPTTNVWERVKEDPVDEYWRSQDGKIPRGRDARFCKHGANGMCDYCMPLEPYDSGYHAEHNIKHLSYHAHLQKLSPKTSSSATSLLPSLTPLSYKVKVPCPSGGHAPWPAGICTACQPSAITLQSQPFRTVDHLEIASQDIIERFLQAWRTTGMQRFGWLIGHYEPYDKVPMGIKAVVEAIYESPQEGELDGLTLGIPWEEEQRIRELARWSSTPLSIVGYIFTDLTPTPDDRTRSIYKRHPQSFFLSSLEVIFAATMQNLHPTPSRSSTTGSFGSRLVTAVLTATEDGQVDISAYQVSEQACAMVDADMIEASVDPGIVRVKEEDRDQDSARYVPDVFYRYKNEYGLEVKKNAKPCFPVEYLIVNVTHGFPQNPSPIFKSNSFAIENRPGVENQHVEGVIASLARMDAPNVTSDPTQNPQKLIELARWLSDWHLIAFLGTTQLISQDDMKTLTRVATSPAILQDLTPLSDLFKTEGWQTLMTFTRESAPAVPTSSHLGSSGSRMDDDIPSEVFDQIAAEEAAARGSTGGGNGGEDSSGIRICPHCTFENVHGGSDCEVCGLPLS</sequence>
<dbReference type="AlphaFoldDB" id="A0A5M3N6B2"/>